<comment type="caution">
    <text evidence="11">The sequence shown here is derived from an EMBL/GenBank/DDBJ whole genome shotgun (WGS) entry which is preliminary data.</text>
</comment>
<evidence type="ECO:0000313" key="12">
    <source>
        <dbReference type="Proteomes" id="UP000323324"/>
    </source>
</evidence>
<evidence type="ECO:0000259" key="10">
    <source>
        <dbReference type="PROSITE" id="PS51384"/>
    </source>
</evidence>
<keyword evidence="2" id="KW-0285">Flavoprotein</keyword>
<dbReference type="Pfam" id="PF00111">
    <property type="entry name" value="Fer2"/>
    <property type="match status" value="1"/>
</dbReference>
<keyword evidence="12" id="KW-1185">Reference proteome</keyword>
<dbReference type="GO" id="GO:0046872">
    <property type="term" value="F:metal ion binding"/>
    <property type="evidence" value="ECO:0007669"/>
    <property type="project" value="UniProtKB-KW"/>
</dbReference>
<dbReference type="InterPro" id="IPR036010">
    <property type="entry name" value="2Fe-2S_ferredoxin-like_sf"/>
</dbReference>
<dbReference type="PROSITE" id="PS51384">
    <property type="entry name" value="FAD_FR"/>
    <property type="match status" value="1"/>
</dbReference>
<dbReference type="Gene3D" id="3.10.20.30">
    <property type="match status" value="1"/>
</dbReference>
<sequence length="352" mass="39136">MSQFHNLSIKNIHRETAHCVTLSFSIPETLKDTFSFIAGQYITLKTTINGKEIRRDYSMCSSPKSGDIKVAIKKVEDGTFSAYVNSTLKEGDILDVAPPKGRFNFKPNDKITKNIALFAAGSGITPILSIIKSALEEEVHSKVILVYGNKTTEDTIFLQELLDLHHQYKNRFDIQFVFSQADEEDAIFGRIEKSTVNYVMKNKHKHIDVDAYYLCGPEAMIHTVRDVLIEHNTPSDRIHYELFKAAKSADVATPETVSDGNATIKVIVDDEEATFTMQKKQTILEAALDNDLDAPYSCQGGICSSCIARVTEGKATMRKNNILTDGEVAEGLILTCQAHPDTATITVDYDDV</sequence>
<dbReference type="SUPFAM" id="SSF54292">
    <property type="entry name" value="2Fe-2S ferredoxin-like"/>
    <property type="match status" value="1"/>
</dbReference>
<dbReference type="SUPFAM" id="SSF63380">
    <property type="entry name" value="Riboflavin synthase domain-like"/>
    <property type="match status" value="1"/>
</dbReference>
<evidence type="ECO:0000313" key="11">
    <source>
        <dbReference type="EMBL" id="TYB74215.1"/>
    </source>
</evidence>
<evidence type="ECO:0000256" key="2">
    <source>
        <dbReference type="ARBA" id="ARBA00022630"/>
    </source>
</evidence>
<protein>
    <submittedName>
        <fullName evidence="11">Ferredoxin--NADP reductase</fullName>
    </submittedName>
</protein>
<dbReference type="InterPro" id="IPR001041">
    <property type="entry name" value="2Fe-2S_ferredoxin-type"/>
</dbReference>
<proteinExistence type="predicted"/>
<organism evidence="11 12">
    <name type="scientific">Bizionia saleffrena</name>
    <dbReference type="NCBI Taxonomy" id="291189"/>
    <lineage>
        <taxon>Bacteria</taxon>
        <taxon>Pseudomonadati</taxon>
        <taxon>Bacteroidota</taxon>
        <taxon>Flavobacteriia</taxon>
        <taxon>Flavobacteriales</taxon>
        <taxon>Flavobacteriaceae</taxon>
        <taxon>Bizionia</taxon>
    </lineage>
</organism>
<dbReference type="Gene3D" id="3.40.50.80">
    <property type="entry name" value="Nucleotide-binding domain of ferredoxin-NADP reductase (FNR) module"/>
    <property type="match status" value="1"/>
</dbReference>
<gene>
    <name evidence="11" type="ORF">ES676_08520</name>
</gene>
<keyword evidence="3" id="KW-0001">2Fe-2S</keyword>
<dbReference type="Pfam" id="PF00970">
    <property type="entry name" value="FAD_binding_6"/>
    <property type="match status" value="1"/>
</dbReference>
<dbReference type="Pfam" id="PF00175">
    <property type="entry name" value="NAD_binding_1"/>
    <property type="match status" value="1"/>
</dbReference>
<dbReference type="AlphaFoldDB" id="A0A8H2LEU9"/>
<dbReference type="InterPro" id="IPR006058">
    <property type="entry name" value="2Fe2S_fd_BS"/>
</dbReference>
<comment type="cofactor">
    <cofactor evidence="1">
        <name>FAD</name>
        <dbReference type="ChEBI" id="CHEBI:57692"/>
    </cofactor>
</comment>
<dbReference type="InterPro" id="IPR050415">
    <property type="entry name" value="MRET"/>
</dbReference>
<name>A0A8H2LEU9_9FLAO</name>
<dbReference type="InterPro" id="IPR039261">
    <property type="entry name" value="FNR_nucleotide-bd"/>
</dbReference>
<reference evidence="11 12" key="1">
    <citation type="submission" date="2019-08" db="EMBL/GenBank/DDBJ databases">
        <title>Genomes of Antarctic Bizionia species.</title>
        <authorList>
            <person name="Bowman J.P."/>
        </authorList>
    </citation>
    <scope>NUCLEOTIDE SEQUENCE [LARGE SCALE GENOMIC DNA]</scope>
    <source>
        <strain evidence="11 12">HFD</strain>
    </source>
</reference>
<dbReference type="InterPro" id="IPR017927">
    <property type="entry name" value="FAD-bd_FR_type"/>
</dbReference>
<dbReference type="InterPro" id="IPR001709">
    <property type="entry name" value="Flavoprot_Pyr_Nucl_cyt_Rdtase"/>
</dbReference>
<dbReference type="PROSITE" id="PS51085">
    <property type="entry name" value="2FE2S_FER_2"/>
    <property type="match status" value="1"/>
</dbReference>
<dbReference type="InterPro" id="IPR008333">
    <property type="entry name" value="Cbr1-like_FAD-bd_dom"/>
</dbReference>
<dbReference type="PROSITE" id="PS00197">
    <property type="entry name" value="2FE2S_FER_1"/>
    <property type="match status" value="1"/>
</dbReference>
<dbReference type="Gene3D" id="2.40.30.10">
    <property type="entry name" value="Translation factors"/>
    <property type="match status" value="1"/>
</dbReference>
<evidence type="ECO:0000256" key="4">
    <source>
        <dbReference type="ARBA" id="ARBA00022723"/>
    </source>
</evidence>
<dbReference type="PRINTS" id="PR00371">
    <property type="entry name" value="FPNCR"/>
</dbReference>
<dbReference type="GO" id="GO:0016491">
    <property type="term" value="F:oxidoreductase activity"/>
    <property type="evidence" value="ECO:0007669"/>
    <property type="project" value="UniProtKB-KW"/>
</dbReference>
<dbReference type="InterPro" id="IPR001433">
    <property type="entry name" value="OxRdtase_FAD/NAD-bd"/>
</dbReference>
<dbReference type="PANTHER" id="PTHR47354:SF8">
    <property type="entry name" value="1,2-PHENYLACETYL-COA EPOXIDASE, SUBUNIT E"/>
    <property type="match status" value="1"/>
</dbReference>
<evidence type="ECO:0000256" key="6">
    <source>
        <dbReference type="ARBA" id="ARBA00023002"/>
    </source>
</evidence>
<accession>A0A8H2LEU9</accession>
<evidence type="ECO:0000256" key="8">
    <source>
        <dbReference type="ARBA" id="ARBA00023014"/>
    </source>
</evidence>
<dbReference type="CDD" id="cd06214">
    <property type="entry name" value="PA_degradation_oxidoreductase_like"/>
    <property type="match status" value="1"/>
</dbReference>
<evidence type="ECO:0000256" key="1">
    <source>
        <dbReference type="ARBA" id="ARBA00001974"/>
    </source>
</evidence>
<feature type="domain" description="FAD-binding FR-type" evidence="10">
    <location>
        <begin position="2"/>
        <end position="106"/>
    </location>
</feature>
<dbReference type="InterPro" id="IPR017938">
    <property type="entry name" value="Riboflavin_synthase-like_b-brl"/>
</dbReference>
<dbReference type="Proteomes" id="UP000323324">
    <property type="component" value="Unassembled WGS sequence"/>
</dbReference>
<keyword evidence="5" id="KW-0274">FAD</keyword>
<evidence type="ECO:0000256" key="3">
    <source>
        <dbReference type="ARBA" id="ARBA00022714"/>
    </source>
</evidence>
<dbReference type="GO" id="GO:0051537">
    <property type="term" value="F:2 iron, 2 sulfur cluster binding"/>
    <property type="evidence" value="ECO:0007669"/>
    <property type="project" value="UniProtKB-KW"/>
</dbReference>
<keyword evidence="6" id="KW-0560">Oxidoreductase</keyword>
<keyword evidence="4" id="KW-0479">Metal-binding</keyword>
<feature type="domain" description="2Fe-2S ferredoxin-type" evidence="9">
    <location>
        <begin position="262"/>
        <end position="352"/>
    </location>
</feature>
<dbReference type="RefSeq" id="WP_148369899.1">
    <property type="nucleotide sequence ID" value="NZ_VSKM01000007.1"/>
</dbReference>
<dbReference type="CDD" id="cd00207">
    <property type="entry name" value="fer2"/>
    <property type="match status" value="1"/>
</dbReference>
<dbReference type="PRINTS" id="PR00406">
    <property type="entry name" value="CYTB5RDTASE"/>
</dbReference>
<dbReference type="EMBL" id="VSKM01000007">
    <property type="protein sequence ID" value="TYB74215.1"/>
    <property type="molecule type" value="Genomic_DNA"/>
</dbReference>
<dbReference type="PANTHER" id="PTHR47354">
    <property type="entry name" value="NADH OXIDOREDUCTASE HCR"/>
    <property type="match status" value="1"/>
</dbReference>
<evidence type="ECO:0000259" key="9">
    <source>
        <dbReference type="PROSITE" id="PS51085"/>
    </source>
</evidence>
<dbReference type="SUPFAM" id="SSF52343">
    <property type="entry name" value="Ferredoxin reductase-like, C-terminal NADP-linked domain"/>
    <property type="match status" value="1"/>
</dbReference>
<dbReference type="GO" id="GO:0050660">
    <property type="term" value="F:flavin adenine dinucleotide binding"/>
    <property type="evidence" value="ECO:0007669"/>
    <property type="project" value="TreeGrafter"/>
</dbReference>
<keyword evidence="7" id="KW-0408">Iron</keyword>
<keyword evidence="8" id="KW-0411">Iron-sulfur</keyword>
<evidence type="ECO:0000256" key="7">
    <source>
        <dbReference type="ARBA" id="ARBA00023004"/>
    </source>
</evidence>
<evidence type="ECO:0000256" key="5">
    <source>
        <dbReference type="ARBA" id="ARBA00022827"/>
    </source>
</evidence>
<dbReference type="InterPro" id="IPR012675">
    <property type="entry name" value="Beta-grasp_dom_sf"/>
</dbReference>